<feature type="region of interest" description="Disordered" evidence="1">
    <location>
        <begin position="1"/>
        <end position="29"/>
    </location>
</feature>
<dbReference type="PANTHER" id="PTHR47481:SF10">
    <property type="entry name" value="COPIA-LIKE POLYPROTEIN_RETROTRANSPOSON"/>
    <property type="match status" value="1"/>
</dbReference>
<accession>A0AAV3QP82</accession>
<dbReference type="PANTHER" id="PTHR47481">
    <property type="match status" value="1"/>
</dbReference>
<keyword evidence="3" id="KW-1185">Reference proteome</keyword>
<name>A0AAV3QP82_LITER</name>
<dbReference type="EMBL" id="BAABME010005515">
    <property type="protein sequence ID" value="GAA0165854.1"/>
    <property type="molecule type" value="Genomic_DNA"/>
</dbReference>
<feature type="compositionally biased region" description="Basic residues" evidence="1">
    <location>
        <begin position="280"/>
        <end position="296"/>
    </location>
</feature>
<feature type="compositionally biased region" description="Pro residues" evidence="1">
    <location>
        <begin position="16"/>
        <end position="25"/>
    </location>
</feature>
<evidence type="ECO:0000256" key="1">
    <source>
        <dbReference type="SAM" id="MobiDB-lite"/>
    </source>
</evidence>
<dbReference type="Proteomes" id="UP001454036">
    <property type="component" value="Unassembled WGS sequence"/>
</dbReference>
<dbReference type="Pfam" id="PF14223">
    <property type="entry name" value="Retrotran_gag_2"/>
    <property type="match status" value="1"/>
</dbReference>
<sequence>MDSPASSNHSNNSPTPTSPTHPPKPSATTKLHPALAISNIHTHVPVTLELENVMYSTWAELFKIYCRSSKVIHHILPSTCSETPDSYNEDWDTLDAIVLKWIYVTISTDLLDTIIERDLTAMDAWNRLQDIFQDNQSSRAITLEQDFSSTCMADFPSASAYCQRLKSLADQLKNVGAPVSNNRLVLQMVSGLMEAYNGVGTHLRQSTPLPSVSKACSMVILEESNFAKQAQQSHNSLSSLLLAKSATPFSALSHKPGSPAHHKHGPPDYTQHRPYSTHGPRPHQPRYRPNRTRQHRAQCPWSAPSHGPPWSNMPQPISPWTWSQPPCPYPSSNWTRSPTHQPIASALSPNPVC</sequence>
<gene>
    <name evidence="2" type="ORF">LIER_21148</name>
</gene>
<dbReference type="AlphaFoldDB" id="A0AAV3QP82"/>
<evidence type="ECO:0000313" key="2">
    <source>
        <dbReference type="EMBL" id="GAA0165854.1"/>
    </source>
</evidence>
<protein>
    <submittedName>
        <fullName evidence="2">Uncharacterized protein</fullName>
    </submittedName>
</protein>
<proteinExistence type="predicted"/>
<feature type="region of interest" description="Disordered" evidence="1">
    <location>
        <begin position="334"/>
        <end position="353"/>
    </location>
</feature>
<feature type="region of interest" description="Disordered" evidence="1">
    <location>
        <begin position="251"/>
        <end position="313"/>
    </location>
</feature>
<feature type="compositionally biased region" description="Low complexity" evidence="1">
    <location>
        <begin position="1"/>
        <end position="15"/>
    </location>
</feature>
<comment type="caution">
    <text evidence="2">The sequence shown here is derived from an EMBL/GenBank/DDBJ whole genome shotgun (WGS) entry which is preliminary data.</text>
</comment>
<organism evidence="2 3">
    <name type="scientific">Lithospermum erythrorhizon</name>
    <name type="common">Purple gromwell</name>
    <name type="synonym">Lithospermum officinale var. erythrorhizon</name>
    <dbReference type="NCBI Taxonomy" id="34254"/>
    <lineage>
        <taxon>Eukaryota</taxon>
        <taxon>Viridiplantae</taxon>
        <taxon>Streptophyta</taxon>
        <taxon>Embryophyta</taxon>
        <taxon>Tracheophyta</taxon>
        <taxon>Spermatophyta</taxon>
        <taxon>Magnoliopsida</taxon>
        <taxon>eudicotyledons</taxon>
        <taxon>Gunneridae</taxon>
        <taxon>Pentapetalae</taxon>
        <taxon>asterids</taxon>
        <taxon>lamiids</taxon>
        <taxon>Boraginales</taxon>
        <taxon>Boraginaceae</taxon>
        <taxon>Boraginoideae</taxon>
        <taxon>Lithospermeae</taxon>
        <taxon>Lithospermum</taxon>
    </lineage>
</organism>
<evidence type="ECO:0000313" key="3">
    <source>
        <dbReference type="Proteomes" id="UP001454036"/>
    </source>
</evidence>
<reference evidence="2 3" key="1">
    <citation type="submission" date="2024-01" db="EMBL/GenBank/DDBJ databases">
        <title>The complete chloroplast genome sequence of Lithospermum erythrorhizon: insights into the phylogenetic relationship among Boraginaceae species and the maternal lineages of purple gromwells.</title>
        <authorList>
            <person name="Okada T."/>
            <person name="Watanabe K."/>
        </authorList>
    </citation>
    <scope>NUCLEOTIDE SEQUENCE [LARGE SCALE GENOMIC DNA]</scope>
</reference>